<evidence type="ECO:0000313" key="4">
    <source>
        <dbReference type="Proteomes" id="UP000007646"/>
    </source>
</evidence>
<dbReference type="InterPro" id="IPR047489">
    <property type="entry name" value="SRRM3_cwf21"/>
</dbReference>
<sequence length="658" mass="72700">MSSTVNNGAASMPSPPDASNGFPQPGASSGAWPRAEEELRAAEPGLVKRAHREILDHERKRRVELKCMELQEMMEEQGYSEEEIRQKVGTFRQMLMEKEGVLTREDRPGGHMVTLNPHLSGQKQGQKQPQFSPEDGSETCDSPPSMRHTHNGIYKRKWWKKAKPERPPKFKNRKKRQHQHESLHFQMGRGCACGSSSPLRKKKKTGKKHRRDRSDSGSRRKRRHRTEAVMGESCGKGRRDRVLPLLHPPTPDPGPRTRAQTSALQACPPPTLLLWETHILSPGGTELESGGSERRADKPTGTEGRRSCAVEPAPESSLGWDVSFGTALQRSSSEAERLFTKESISFPNSWRACPKADTRRQQHPPPSGAMATPHMALPEGAVAGAWAGGDHGGRTYRRRKGLALAQPADCPRRPSRDWGVAPPQTSGLSSKHQAREEGGEVYVMFPVITWLRRIQESGHGGDREGIKTNPPEAQWASYTASPAPVLTPEAGPGAFTYSEHSPQPRWCWEGRQGSRSSARSLSMMRGESPDQRSRTPGFGPGPRNSVSSSPERQSGATDSSTALCRAGKQRKMYSRDEDDQADILNQHRSGSARKRPIPYYRPSPSSSSSCLSSDYSSRSHSHGSYSSRSRGTRSHTRSPSRTPSPSYHSRSSSESGGF</sequence>
<feature type="compositionally biased region" description="Low complexity" evidence="1">
    <location>
        <begin position="597"/>
        <end position="629"/>
    </location>
</feature>
<feature type="region of interest" description="Disordered" evidence="1">
    <location>
        <begin position="482"/>
        <end position="658"/>
    </location>
</feature>
<accession>G3U0G5</accession>
<feature type="region of interest" description="Disordered" evidence="1">
    <location>
        <begin position="1"/>
        <end position="38"/>
    </location>
</feature>
<keyword evidence="4" id="KW-1185">Reference proteome</keyword>
<dbReference type="Gene3D" id="6.10.140.420">
    <property type="match status" value="1"/>
</dbReference>
<name>G3U0G5_LOXAF</name>
<feature type="region of interest" description="Disordered" evidence="1">
    <location>
        <begin position="116"/>
        <end position="261"/>
    </location>
</feature>
<feature type="region of interest" description="Disordered" evidence="1">
    <location>
        <begin position="282"/>
        <end position="316"/>
    </location>
</feature>
<feature type="compositionally biased region" description="Low complexity" evidence="1">
    <location>
        <begin position="639"/>
        <end position="658"/>
    </location>
</feature>
<dbReference type="PANTHER" id="PTHR34755">
    <property type="entry name" value="SERINE/ARGININE REPETITIVE MATRIX PROTEIN 3-RELATED"/>
    <property type="match status" value="1"/>
</dbReference>
<feature type="compositionally biased region" description="Basic and acidic residues" evidence="1">
    <location>
        <begin position="291"/>
        <end position="308"/>
    </location>
</feature>
<proteinExistence type="predicted"/>
<dbReference type="GO" id="GO:0005634">
    <property type="term" value="C:nucleus"/>
    <property type="evidence" value="ECO:0007669"/>
    <property type="project" value="UniProtKB-ARBA"/>
</dbReference>
<reference evidence="3 4" key="1">
    <citation type="submission" date="2009-06" db="EMBL/GenBank/DDBJ databases">
        <title>The Genome Sequence of Loxodonta africana (African elephant).</title>
        <authorList>
            <person name="Di Palma F."/>
            <person name="Heiman D."/>
            <person name="Young S."/>
            <person name="Johnson J."/>
            <person name="Lander E.S."/>
            <person name="Lindblad-Toh K."/>
        </authorList>
    </citation>
    <scope>NUCLEOTIDE SEQUENCE [LARGE SCALE GENOMIC DNA]</scope>
    <source>
        <strain evidence="3 4">Isolate ISIS603380</strain>
    </source>
</reference>
<feature type="compositionally biased region" description="Polar residues" evidence="1">
    <location>
        <begin position="544"/>
        <end position="562"/>
    </location>
</feature>
<dbReference type="Pfam" id="PF08312">
    <property type="entry name" value="cwf21"/>
    <property type="match status" value="1"/>
</dbReference>
<dbReference type="GO" id="GO:0003729">
    <property type="term" value="F:mRNA binding"/>
    <property type="evidence" value="ECO:0007669"/>
    <property type="project" value="TreeGrafter"/>
</dbReference>
<dbReference type="CDD" id="cd21376">
    <property type="entry name" value="cwf21_SRRM3"/>
    <property type="match status" value="1"/>
</dbReference>
<dbReference type="InParanoid" id="G3U0G5"/>
<evidence type="ECO:0000259" key="2">
    <source>
        <dbReference type="SMART" id="SM01115"/>
    </source>
</evidence>
<organism evidence="3 4">
    <name type="scientific">Loxodonta africana</name>
    <name type="common">African elephant</name>
    <dbReference type="NCBI Taxonomy" id="9785"/>
    <lineage>
        <taxon>Eukaryota</taxon>
        <taxon>Metazoa</taxon>
        <taxon>Chordata</taxon>
        <taxon>Craniata</taxon>
        <taxon>Vertebrata</taxon>
        <taxon>Euteleostomi</taxon>
        <taxon>Mammalia</taxon>
        <taxon>Eutheria</taxon>
        <taxon>Afrotheria</taxon>
        <taxon>Proboscidea</taxon>
        <taxon>Elephantidae</taxon>
        <taxon>Loxodonta</taxon>
    </lineage>
</organism>
<dbReference type="PANTHER" id="PTHR34755:SF2">
    <property type="entry name" value="SERINE_ARGININE REPETITIVE MATRIX PROTEIN 3"/>
    <property type="match status" value="1"/>
</dbReference>
<protein>
    <recommendedName>
        <fullName evidence="2">CWF21 domain-containing protein</fullName>
    </recommendedName>
</protein>
<dbReference type="STRING" id="9785.ENSLAFP00000021323"/>
<dbReference type="InterPro" id="IPR013170">
    <property type="entry name" value="mRNA_splic_Cwf21_dom"/>
</dbReference>
<feature type="compositionally biased region" description="Basic residues" evidence="1">
    <location>
        <begin position="199"/>
        <end position="211"/>
    </location>
</feature>
<feature type="compositionally biased region" description="Polar residues" evidence="1">
    <location>
        <begin position="117"/>
        <end position="131"/>
    </location>
</feature>
<dbReference type="OMA" id="LLWETHI"/>
<dbReference type="Proteomes" id="UP000007646">
    <property type="component" value="Unassembled WGS sequence"/>
</dbReference>
<feature type="compositionally biased region" description="Low complexity" evidence="1">
    <location>
        <begin position="510"/>
        <end position="526"/>
    </location>
</feature>
<feature type="compositionally biased region" description="Basic residues" evidence="1">
    <location>
        <begin position="147"/>
        <end position="161"/>
    </location>
</feature>
<dbReference type="GeneTree" id="ENSGT00940000162625"/>
<feature type="compositionally biased region" description="Basic residues" evidence="1">
    <location>
        <begin position="169"/>
        <end position="178"/>
    </location>
</feature>
<reference evidence="3" key="3">
    <citation type="submission" date="2025-09" db="UniProtKB">
        <authorList>
            <consortium name="Ensembl"/>
        </authorList>
    </citation>
    <scope>IDENTIFICATION</scope>
    <source>
        <strain evidence="3">Isolate ISIS603380</strain>
    </source>
</reference>
<dbReference type="AlphaFoldDB" id="G3U0G5"/>
<feature type="region of interest" description="Disordered" evidence="1">
    <location>
        <begin position="402"/>
        <end position="435"/>
    </location>
</feature>
<dbReference type="HOGENOM" id="CLU_027803_0_0_1"/>
<feature type="domain" description="CWF21" evidence="2">
    <location>
        <begin position="55"/>
        <end position="100"/>
    </location>
</feature>
<dbReference type="eggNOG" id="KOG1869">
    <property type="taxonomic scope" value="Eukaryota"/>
</dbReference>
<evidence type="ECO:0000256" key="1">
    <source>
        <dbReference type="SAM" id="MobiDB-lite"/>
    </source>
</evidence>
<dbReference type="InterPro" id="IPR052109">
    <property type="entry name" value="SRRM_Domain-Containing"/>
</dbReference>
<reference evidence="3" key="2">
    <citation type="submission" date="2025-08" db="UniProtKB">
        <authorList>
            <consortium name="Ensembl"/>
        </authorList>
    </citation>
    <scope>IDENTIFICATION</scope>
    <source>
        <strain evidence="3">Isolate ISIS603380</strain>
    </source>
</reference>
<dbReference type="Ensembl" id="ENSLAFT00000025635.1">
    <property type="protein sequence ID" value="ENSLAFP00000021323.1"/>
    <property type="gene ID" value="ENSLAFG00000032744.1"/>
</dbReference>
<dbReference type="SMART" id="SM01115">
    <property type="entry name" value="cwf21"/>
    <property type="match status" value="1"/>
</dbReference>
<evidence type="ECO:0000313" key="3">
    <source>
        <dbReference type="Ensembl" id="ENSLAFP00000021323.1"/>
    </source>
</evidence>